<organism evidence="3">
    <name type="scientific">Tanacetum cinerariifolium</name>
    <name type="common">Dalmatian daisy</name>
    <name type="synonym">Chrysanthemum cinerariifolium</name>
    <dbReference type="NCBI Taxonomy" id="118510"/>
    <lineage>
        <taxon>Eukaryota</taxon>
        <taxon>Viridiplantae</taxon>
        <taxon>Streptophyta</taxon>
        <taxon>Embryophyta</taxon>
        <taxon>Tracheophyta</taxon>
        <taxon>Spermatophyta</taxon>
        <taxon>Magnoliopsida</taxon>
        <taxon>eudicotyledons</taxon>
        <taxon>Gunneridae</taxon>
        <taxon>Pentapetalae</taxon>
        <taxon>asterids</taxon>
        <taxon>campanulids</taxon>
        <taxon>Asterales</taxon>
        <taxon>Asteraceae</taxon>
        <taxon>Asteroideae</taxon>
        <taxon>Anthemideae</taxon>
        <taxon>Anthemidinae</taxon>
        <taxon>Tanacetum</taxon>
    </lineage>
</organism>
<feature type="region of interest" description="Disordered" evidence="1">
    <location>
        <begin position="261"/>
        <end position="281"/>
    </location>
</feature>
<dbReference type="InterPro" id="IPR056924">
    <property type="entry name" value="SH3_Tf2-1"/>
</dbReference>
<dbReference type="Gene3D" id="3.30.70.270">
    <property type="match status" value="1"/>
</dbReference>
<dbReference type="GO" id="GO:0004190">
    <property type="term" value="F:aspartic-type endopeptidase activity"/>
    <property type="evidence" value="ECO:0007669"/>
    <property type="project" value="InterPro"/>
</dbReference>
<dbReference type="PANTHER" id="PTHR46148">
    <property type="entry name" value="CHROMO DOMAIN-CONTAINING PROTEIN"/>
    <property type="match status" value="1"/>
</dbReference>
<proteinExistence type="predicted"/>
<dbReference type="GO" id="GO:0006508">
    <property type="term" value="P:proteolysis"/>
    <property type="evidence" value="ECO:0007669"/>
    <property type="project" value="InterPro"/>
</dbReference>
<evidence type="ECO:0000313" key="3">
    <source>
        <dbReference type="EMBL" id="GEX13552.1"/>
    </source>
</evidence>
<dbReference type="PANTHER" id="PTHR46148:SF59">
    <property type="entry name" value="NUCLEOTIDYLTRANSFERASE, RIBONUCLEASE H"/>
    <property type="match status" value="1"/>
</dbReference>
<dbReference type="InterPro" id="IPR021109">
    <property type="entry name" value="Peptidase_aspartic_dom_sf"/>
</dbReference>
<reference evidence="3" key="1">
    <citation type="journal article" date="2019" name="Sci. Rep.">
        <title>Draft genome of Tanacetum cinerariifolium, the natural source of mosquito coil.</title>
        <authorList>
            <person name="Yamashiro T."/>
            <person name="Shiraishi A."/>
            <person name="Satake H."/>
            <person name="Nakayama K."/>
        </authorList>
    </citation>
    <scope>NUCLEOTIDE SEQUENCE</scope>
</reference>
<comment type="caution">
    <text evidence="3">The sequence shown here is derived from an EMBL/GenBank/DDBJ whole genome shotgun (WGS) entry which is preliminary data.</text>
</comment>
<evidence type="ECO:0000259" key="2">
    <source>
        <dbReference type="Pfam" id="PF24626"/>
    </source>
</evidence>
<dbReference type="Gene3D" id="2.40.70.10">
    <property type="entry name" value="Acid Proteases"/>
    <property type="match status" value="1"/>
</dbReference>
<name>A0A699H260_TANCI</name>
<evidence type="ECO:0000256" key="1">
    <source>
        <dbReference type="SAM" id="MobiDB-lite"/>
    </source>
</evidence>
<dbReference type="CDD" id="cd00303">
    <property type="entry name" value="retropepsin_like"/>
    <property type="match status" value="1"/>
</dbReference>
<dbReference type="PROSITE" id="PS00141">
    <property type="entry name" value="ASP_PROTEASE"/>
    <property type="match status" value="1"/>
</dbReference>
<dbReference type="InterPro" id="IPR043502">
    <property type="entry name" value="DNA/RNA_pol_sf"/>
</dbReference>
<sequence>MTRIHRARKTVRPQIPLSVSTEALIASAPTPPLPPPSPLTLLSSPLLQIPSLPLPLPSPPLLLPFTTHRTNIPEAEMLPQKRVCFTTPTHRFKVRKSSTAAAARQIGHTLACRVDYGFIDTLDASIRASKGRVMIAVEEVNKRVTDLVTTQRQDTHELYVCHGDAQDDSDVLRAQISLLTRERRYFCSMSLSYEREEAGDMVTRAYGCIHALEARDLACLDDLEDTSSKNGSKENYPPMIDAAIKELIAQGIVDTLVEYESNRSSGNSDDSHYSRSGKRRTEHTTRECTCSDLLKCQPLNFKGTKGVIWLTQWFEKMETVFQKSNCTESNEVEKYVGGLPDMIQGSVMASKPKTMQEPYKRQNVARVYTVGPGEKKEYEGSLPLCIKCNYHHNGQCAPKCNNCKKVGRLARDCRSPAATANNQRALREIQRVVTCFELGNAGTNPDFNVVTGMFLLNNCYASILFDTGTDRSFVSTAFSSLIDIVPSTLDHDYDVELADRKIIRVNTIIQGCTLNFLNHPFNIDLMPVELGSFDAIIGIDWVECLLEDRPEIGLSSFEVHEEDILKTSFRTLYFLAYVIDSQGIHVDPAKIESIKESASPKAPTEIRQFLGLFGYYQRFIEGFSKIAKSMTKLTQKKIYVKFLKVVPEGFGYSFGYELWKCWDRNLSLIEFSYNNSYHTRIKTTPFEALYGRKSRSPVCWAKSYADVRRKPLEFEVGDKVMLKVSPWKGVIRFGKRGKLNPGYIGPFKVLAKVRTIAYKLKLPQQLSRVHSMFHLHFVEESVEIMDHEVKRLKQRRIPIIKVRWNSKRGHEFTWERED</sequence>
<protein>
    <recommendedName>
        <fullName evidence="2">Tf2-1-like SH3-like domain-containing protein</fullName>
    </recommendedName>
</protein>
<dbReference type="AlphaFoldDB" id="A0A699H260"/>
<dbReference type="InterPro" id="IPR001969">
    <property type="entry name" value="Aspartic_peptidase_AS"/>
</dbReference>
<dbReference type="SUPFAM" id="SSF56672">
    <property type="entry name" value="DNA/RNA polymerases"/>
    <property type="match status" value="1"/>
</dbReference>
<dbReference type="Pfam" id="PF08284">
    <property type="entry name" value="RVP_2"/>
    <property type="match status" value="1"/>
</dbReference>
<gene>
    <name evidence="3" type="ORF">Tci_285527</name>
</gene>
<accession>A0A699H260</accession>
<dbReference type="InterPro" id="IPR043128">
    <property type="entry name" value="Rev_trsase/Diguanyl_cyclase"/>
</dbReference>
<dbReference type="EMBL" id="BKCJ010091375">
    <property type="protein sequence ID" value="GEX13552.1"/>
    <property type="molecule type" value="Genomic_DNA"/>
</dbReference>
<feature type="domain" description="Tf2-1-like SH3-like" evidence="2">
    <location>
        <begin position="717"/>
        <end position="775"/>
    </location>
</feature>
<dbReference type="Pfam" id="PF24626">
    <property type="entry name" value="SH3_Tf2-1"/>
    <property type="match status" value="1"/>
</dbReference>